<dbReference type="Gene3D" id="3.40.50.720">
    <property type="entry name" value="NAD(P)-binding Rossmann-like Domain"/>
    <property type="match status" value="1"/>
</dbReference>
<evidence type="ECO:0000313" key="4">
    <source>
        <dbReference type="EMBL" id="KAF7554352.1"/>
    </source>
</evidence>
<comment type="similarity">
    <text evidence="1">Belongs to the NmrA-type oxidoreductase family.</text>
</comment>
<dbReference type="Pfam" id="PF05368">
    <property type="entry name" value="NmrA"/>
    <property type="match status" value="1"/>
</dbReference>
<dbReference type="GO" id="GO:0005634">
    <property type="term" value="C:nucleus"/>
    <property type="evidence" value="ECO:0007669"/>
    <property type="project" value="TreeGrafter"/>
</dbReference>
<dbReference type="OrthoDB" id="300709at2759"/>
<dbReference type="EMBL" id="JAANBB010000033">
    <property type="protein sequence ID" value="KAF7554352.1"/>
    <property type="molecule type" value="Genomic_DNA"/>
</dbReference>
<dbReference type="AlphaFoldDB" id="A0A9P5HHT3"/>
<dbReference type="PANTHER" id="PTHR42748:SF29">
    <property type="entry name" value="NMRA-LIKE DOMAIN-CONTAINING PROTEIN"/>
    <property type="match status" value="1"/>
</dbReference>
<reference evidence="4" key="1">
    <citation type="submission" date="2020-03" db="EMBL/GenBank/DDBJ databases">
        <title>Draft Genome Sequence of Cylindrodendrum hubeiense.</title>
        <authorList>
            <person name="Buettner E."/>
            <person name="Kellner H."/>
        </authorList>
    </citation>
    <scope>NUCLEOTIDE SEQUENCE</scope>
    <source>
        <strain evidence="4">IHI 201604</strain>
    </source>
</reference>
<protein>
    <recommendedName>
        <fullName evidence="3">NmrA-like domain-containing protein</fullName>
    </recommendedName>
</protein>
<organism evidence="4 5">
    <name type="scientific">Cylindrodendrum hubeiense</name>
    <dbReference type="NCBI Taxonomy" id="595255"/>
    <lineage>
        <taxon>Eukaryota</taxon>
        <taxon>Fungi</taxon>
        <taxon>Dikarya</taxon>
        <taxon>Ascomycota</taxon>
        <taxon>Pezizomycotina</taxon>
        <taxon>Sordariomycetes</taxon>
        <taxon>Hypocreomycetidae</taxon>
        <taxon>Hypocreales</taxon>
        <taxon>Nectriaceae</taxon>
        <taxon>Cylindrodendrum</taxon>
    </lineage>
</organism>
<evidence type="ECO:0000313" key="5">
    <source>
        <dbReference type="Proteomes" id="UP000722485"/>
    </source>
</evidence>
<gene>
    <name evidence="4" type="ORF">G7Z17_g2952</name>
</gene>
<evidence type="ECO:0000259" key="3">
    <source>
        <dbReference type="Pfam" id="PF05368"/>
    </source>
</evidence>
<dbReference type="SUPFAM" id="SSF51735">
    <property type="entry name" value="NAD(P)-binding Rossmann-fold domains"/>
    <property type="match status" value="1"/>
</dbReference>
<dbReference type="InterPro" id="IPR036291">
    <property type="entry name" value="NAD(P)-bd_dom_sf"/>
</dbReference>
<feature type="domain" description="NmrA-like" evidence="3">
    <location>
        <begin position="4"/>
        <end position="314"/>
    </location>
</feature>
<keyword evidence="5" id="KW-1185">Reference proteome</keyword>
<dbReference type="Gene3D" id="3.90.25.10">
    <property type="entry name" value="UDP-galactose 4-epimerase, domain 1"/>
    <property type="match status" value="1"/>
</dbReference>
<dbReference type="InterPro" id="IPR008030">
    <property type="entry name" value="NmrA-like"/>
</dbReference>
<keyword evidence="2" id="KW-0521">NADP</keyword>
<dbReference type="Proteomes" id="UP000722485">
    <property type="component" value="Unassembled WGS sequence"/>
</dbReference>
<name>A0A9P5HHT3_9HYPO</name>
<dbReference type="InterPro" id="IPR051164">
    <property type="entry name" value="NmrA-like_oxidored"/>
</dbReference>
<dbReference type="PANTHER" id="PTHR42748">
    <property type="entry name" value="NITROGEN METABOLITE REPRESSION PROTEIN NMRA FAMILY MEMBER"/>
    <property type="match status" value="1"/>
</dbReference>
<sequence length="330" mass="36126">MAPSKIIAVVGATGNQGSSVAKVFLNLPGWNVRCVTRQPSSDKAKALAALGAELVQADLQDIESLSRAFQGVNAIFVNTSFLELHKTALDAGQDQATSTRISYEQELQQAKNAAIAASKVPGLERYVYSAFASITAASDGKYTRALHWESKAAAVDFIEKELPDLAKKSSFIYIGGYYTNPFLFPQRNPENGKYALVLPATTEMRFGVIDAAESTGYYVRALVEDEEPGTKLLAYDDDLSITQMIDAWTKVTREEAEFVHMPMQTMHELFGVPLEYLEAAAFVADFGYDAGIEGVVTPDQLKTKVERPSYQEYLLSLGAEHLLGSQEPKE</sequence>
<evidence type="ECO:0000256" key="2">
    <source>
        <dbReference type="ARBA" id="ARBA00022857"/>
    </source>
</evidence>
<evidence type="ECO:0000256" key="1">
    <source>
        <dbReference type="ARBA" id="ARBA00006328"/>
    </source>
</evidence>
<proteinExistence type="inferred from homology"/>
<accession>A0A9P5HHT3</accession>
<comment type="caution">
    <text evidence="4">The sequence shown here is derived from an EMBL/GenBank/DDBJ whole genome shotgun (WGS) entry which is preliminary data.</text>
</comment>